<dbReference type="Pfam" id="PF04542">
    <property type="entry name" value="Sigma70_r2"/>
    <property type="match status" value="1"/>
</dbReference>
<dbReference type="RefSeq" id="WP_227708453.1">
    <property type="nucleotide sequence ID" value="NZ_JAJEQX010000026.1"/>
</dbReference>
<dbReference type="PANTHER" id="PTHR43133">
    <property type="entry name" value="RNA POLYMERASE ECF-TYPE SIGMA FACTO"/>
    <property type="match status" value="1"/>
</dbReference>
<dbReference type="PANTHER" id="PTHR43133:SF51">
    <property type="entry name" value="RNA POLYMERASE SIGMA FACTOR"/>
    <property type="match status" value="1"/>
</dbReference>
<evidence type="ECO:0000259" key="6">
    <source>
        <dbReference type="Pfam" id="PF08281"/>
    </source>
</evidence>
<dbReference type="InterPro" id="IPR013324">
    <property type="entry name" value="RNA_pol_sigma_r3/r4-like"/>
</dbReference>
<dbReference type="Proteomes" id="UP001198151">
    <property type="component" value="Unassembled WGS sequence"/>
</dbReference>
<dbReference type="InterPro" id="IPR014284">
    <property type="entry name" value="RNA_pol_sigma-70_dom"/>
</dbReference>
<dbReference type="SUPFAM" id="SSF88946">
    <property type="entry name" value="Sigma2 domain of RNA polymerase sigma factors"/>
    <property type="match status" value="1"/>
</dbReference>
<evidence type="ECO:0000313" key="8">
    <source>
        <dbReference type="Proteomes" id="UP001198151"/>
    </source>
</evidence>
<dbReference type="EMBL" id="JAJEQX010000026">
    <property type="protein sequence ID" value="MCC2255380.1"/>
    <property type="molecule type" value="Genomic_DNA"/>
</dbReference>
<dbReference type="InterPro" id="IPR013325">
    <property type="entry name" value="RNA_pol_sigma_r2"/>
</dbReference>
<dbReference type="SUPFAM" id="SSF88659">
    <property type="entry name" value="Sigma3 and sigma4 domains of RNA polymerase sigma factors"/>
    <property type="match status" value="1"/>
</dbReference>
<dbReference type="InterPro" id="IPR036388">
    <property type="entry name" value="WH-like_DNA-bd_sf"/>
</dbReference>
<protein>
    <submittedName>
        <fullName evidence="7">RNA polymerase sigma factor</fullName>
    </submittedName>
</protein>
<dbReference type="Gene3D" id="1.10.1740.10">
    <property type="match status" value="1"/>
</dbReference>
<dbReference type="InterPro" id="IPR039425">
    <property type="entry name" value="RNA_pol_sigma-70-like"/>
</dbReference>
<comment type="similarity">
    <text evidence="1">Belongs to the sigma-70 factor family. ECF subfamily.</text>
</comment>
<proteinExistence type="inferred from homology"/>
<feature type="domain" description="RNA polymerase sigma factor 70 region 4 type 2" evidence="6">
    <location>
        <begin position="116"/>
        <end position="167"/>
    </location>
</feature>
<dbReference type="NCBIfam" id="TIGR02937">
    <property type="entry name" value="sigma70-ECF"/>
    <property type="match status" value="1"/>
</dbReference>
<dbReference type="Gene3D" id="1.10.10.10">
    <property type="entry name" value="Winged helix-like DNA-binding domain superfamily/Winged helix DNA-binding domain"/>
    <property type="match status" value="1"/>
</dbReference>
<gene>
    <name evidence="7" type="ORF">LKD70_13305</name>
</gene>
<sequence length="176" mass="20453">MYDYENSPEHELIRRAKRGDAEAFSQLYAEIYKDLYKFALYVTQHPQDAEDAVSETIISAFENIRSLKKENSFKSWIFTILNHRCKKVIRNSHREFSISDQEETADPEPDYAQQHDVRSAFNSLDEEERMIVAFSVFGGYQSDEIAGMLDRNAATVRSRKSRALEKMRAILERADG</sequence>
<dbReference type="CDD" id="cd06171">
    <property type="entry name" value="Sigma70_r4"/>
    <property type="match status" value="1"/>
</dbReference>
<keyword evidence="4" id="KW-0804">Transcription</keyword>
<feature type="domain" description="RNA polymerase sigma-70 region 2" evidence="5">
    <location>
        <begin position="27"/>
        <end position="94"/>
    </location>
</feature>
<reference evidence="7 8" key="1">
    <citation type="submission" date="2021-10" db="EMBL/GenBank/DDBJ databases">
        <title>Anaerobic single-cell dispensing facilitates the cultivation of human gut bacteria.</title>
        <authorList>
            <person name="Afrizal A."/>
        </authorList>
    </citation>
    <scope>NUCLEOTIDE SEQUENCE [LARGE SCALE GENOMIC DNA]</scope>
    <source>
        <strain evidence="7 8">CLA-AA-H200</strain>
    </source>
</reference>
<keyword evidence="2" id="KW-0805">Transcription regulation</keyword>
<evidence type="ECO:0000259" key="5">
    <source>
        <dbReference type="Pfam" id="PF04542"/>
    </source>
</evidence>
<name>A0ABS8FZA4_9FIRM</name>
<evidence type="ECO:0000256" key="1">
    <source>
        <dbReference type="ARBA" id="ARBA00010641"/>
    </source>
</evidence>
<accession>A0ABS8FZA4</accession>
<evidence type="ECO:0000256" key="4">
    <source>
        <dbReference type="ARBA" id="ARBA00023163"/>
    </source>
</evidence>
<comment type="caution">
    <text evidence="7">The sequence shown here is derived from an EMBL/GenBank/DDBJ whole genome shotgun (WGS) entry which is preliminary data.</text>
</comment>
<keyword evidence="3" id="KW-0731">Sigma factor</keyword>
<evidence type="ECO:0000256" key="2">
    <source>
        <dbReference type="ARBA" id="ARBA00023015"/>
    </source>
</evidence>
<dbReference type="InterPro" id="IPR013249">
    <property type="entry name" value="RNA_pol_sigma70_r4_t2"/>
</dbReference>
<evidence type="ECO:0000256" key="3">
    <source>
        <dbReference type="ARBA" id="ARBA00023082"/>
    </source>
</evidence>
<evidence type="ECO:0000313" key="7">
    <source>
        <dbReference type="EMBL" id="MCC2255380.1"/>
    </source>
</evidence>
<dbReference type="InterPro" id="IPR007627">
    <property type="entry name" value="RNA_pol_sigma70_r2"/>
</dbReference>
<dbReference type="Pfam" id="PF08281">
    <property type="entry name" value="Sigma70_r4_2"/>
    <property type="match status" value="1"/>
</dbReference>
<organism evidence="7 8">
    <name type="scientific">Ruminococcus turbiniformis</name>
    <dbReference type="NCBI Taxonomy" id="2881258"/>
    <lineage>
        <taxon>Bacteria</taxon>
        <taxon>Bacillati</taxon>
        <taxon>Bacillota</taxon>
        <taxon>Clostridia</taxon>
        <taxon>Eubacteriales</taxon>
        <taxon>Oscillospiraceae</taxon>
        <taxon>Ruminococcus</taxon>
    </lineage>
</organism>
<keyword evidence="8" id="KW-1185">Reference proteome</keyword>